<name>A0A0D0C606_9AGAM</name>
<dbReference type="Pfam" id="PF03184">
    <property type="entry name" value="DDE_1"/>
    <property type="match status" value="1"/>
</dbReference>
<accession>A0A0D0C606</accession>
<reference evidence="3" key="2">
    <citation type="submission" date="2015-01" db="EMBL/GenBank/DDBJ databases">
        <title>Evolutionary Origins and Diversification of the Mycorrhizal Mutualists.</title>
        <authorList>
            <consortium name="DOE Joint Genome Institute"/>
            <consortium name="Mycorrhizal Genomics Consortium"/>
            <person name="Kohler A."/>
            <person name="Kuo A."/>
            <person name="Nagy L.G."/>
            <person name="Floudas D."/>
            <person name="Copeland A."/>
            <person name="Barry K.W."/>
            <person name="Cichocki N."/>
            <person name="Veneault-Fourrey C."/>
            <person name="LaButti K."/>
            <person name="Lindquist E.A."/>
            <person name="Lipzen A."/>
            <person name="Lundell T."/>
            <person name="Morin E."/>
            <person name="Murat C."/>
            <person name="Riley R."/>
            <person name="Ohm R."/>
            <person name="Sun H."/>
            <person name="Tunlid A."/>
            <person name="Henrissat B."/>
            <person name="Grigoriev I.V."/>
            <person name="Hibbett D.S."/>
            <person name="Martin F."/>
        </authorList>
    </citation>
    <scope>NUCLEOTIDE SEQUENCE [LARGE SCALE GENOMIC DNA]</scope>
    <source>
        <strain evidence="3">Ve08.2h10</strain>
    </source>
</reference>
<dbReference type="AlphaFoldDB" id="A0A0D0C606"/>
<evidence type="ECO:0000259" key="1">
    <source>
        <dbReference type="Pfam" id="PF03184"/>
    </source>
</evidence>
<dbReference type="InterPro" id="IPR004875">
    <property type="entry name" value="DDE_SF_endonuclease_dom"/>
</dbReference>
<feature type="domain" description="DDE-1" evidence="1">
    <location>
        <begin position="24"/>
        <end position="90"/>
    </location>
</feature>
<evidence type="ECO:0000313" key="3">
    <source>
        <dbReference type="Proteomes" id="UP000054538"/>
    </source>
</evidence>
<evidence type="ECO:0000313" key="2">
    <source>
        <dbReference type="EMBL" id="KIK78562.1"/>
    </source>
</evidence>
<dbReference type="Proteomes" id="UP000054538">
    <property type="component" value="Unassembled WGS sequence"/>
</dbReference>
<proteinExistence type="predicted"/>
<organism evidence="2 3">
    <name type="scientific">Paxillus rubicundulus Ve08.2h10</name>
    <dbReference type="NCBI Taxonomy" id="930991"/>
    <lineage>
        <taxon>Eukaryota</taxon>
        <taxon>Fungi</taxon>
        <taxon>Dikarya</taxon>
        <taxon>Basidiomycota</taxon>
        <taxon>Agaricomycotina</taxon>
        <taxon>Agaricomycetes</taxon>
        <taxon>Agaricomycetidae</taxon>
        <taxon>Boletales</taxon>
        <taxon>Paxilineae</taxon>
        <taxon>Paxillaceae</taxon>
        <taxon>Paxillus</taxon>
    </lineage>
</organism>
<dbReference type="GO" id="GO:0003676">
    <property type="term" value="F:nucleic acid binding"/>
    <property type="evidence" value="ECO:0007669"/>
    <property type="project" value="InterPro"/>
</dbReference>
<keyword evidence="3" id="KW-1185">Reference proteome</keyword>
<sequence>MSPKKYFVPHGRYPKYKACSANLELVTIIECVCANGTNLLPGFVFSGKSYHKSWFQAHPDIWIVATSPNGWADDFICTKWFEDCFTPQAKACNM</sequence>
<reference evidence="2 3" key="1">
    <citation type="submission" date="2014-04" db="EMBL/GenBank/DDBJ databases">
        <authorList>
            <consortium name="DOE Joint Genome Institute"/>
            <person name="Kuo A."/>
            <person name="Kohler A."/>
            <person name="Jargeat P."/>
            <person name="Nagy L.G."/>
            <person name="Floudas D."/>
            <person name="Copeland A."/>
            <person name="Barry K.W."/>
            <person name="Cichocki N."/>
            <person name="Veneault-Fourrey C."/>
            <person name="LaButti K."/>
            <person name="Lindquist E.A."/>
            <person name="Lipzen A."/>
            <person name="Lundell T."/>
            <person name="Morin E."/>
            <person name="Murat C."/>
            <person name="Sun H."/>
            <person name="Tunlid A."/>
            <person name="Henrissat B."/>
            <person name="Grigoriev I.V."/>
            <person name="Hibbett D.S."/>
            <person name="Martin F."/>
            <person name="Nordberg H.P."/>
            <person name="Cantor M.N."/>
            <person name="Hua S.X."/>
        </authorList>
    </citation>
    <scope>NUCLEOTIDE SEQUENCE [LARGE SCALE GENOMIC DNA]</scope>
    <source>
        <strain evidence="2 3">Ve08.2h10</strain>
    </source>
</reference>
<dbReference type="EMBL" id="KN826550">
    <property type="protein sequence ID" value="KIK78562.1"/>
    <property type="molecule type" value="Genomic_DNA"/>
</dbReference>
<dbReference type="InParanoid" id="A0A0D0C606"/>
<dbReference type="OrthoDB" id="3265672at2759"/>
<dbReference type="HOGENOM" id="CLU_013929_16_0_1"/>
<gene>
    <name evidence="2" type="ORF">PAXRUDRAFT_163680</name>
</gene>
<protein>
    <recommendedName>
        <fullName evidence="1">DDE-1 domain-containing protein</fullName>
    </recommendedName>
</protein>